<keyword evidence="9" id="KW-1185">Reference proteome</keyword>
<accession>A0A6A6IHG4</accession>
<feature type="domain" description="Glycoside hydrolase family 2 catalytic" evidence="6">
    <location>
        <begin position="364"/>
        <end position="619"/>
    </location>
</feature>
<dbReference type="InterPro" id="IPR008979">
    <property type="entry name" value="Galactose-bd-like_sf"/>
</dbReference>
<comment type="similarity">
    <text evidence="1">Belongs to the glycosyl hydrolase 2 family.</text>
</comment>
<feature type="domain" description="Beta-mannosidase-like galactose-binding" evidence="7">
    <location>
        <begin position="121"/>
        <end position="184"/>
    </location>
</feature>
<dbReference type="GO" id="GO:0005975">
    <property type="term" value="P:carbohydrate metabolic process"/>
    <property type="evidence" value="ECO:0007669"/>
    <property type="project" value="InterPro"/>
</dbReference>
<evidence type="ECO:0000259" key="5">
    <source>
        <dbReference type="Pfam" id="PF00703"/>
    </source>
</evidence>
<dbReference type="OrthoDB" id="408320at2759"/>
<dbReference type="Gene3D" id="2.60.40.10">
    <property type="entry name" value="Immunoglobulins"/>
    <property type="match status" value="1"/>
</dbReference>
<dbReference type="PANTHER" id="PTHR42732:SF2">
    <property type="entry name" value="BETA-MANNOSIDASE"/>
    <property type="match status" value="1"/>
</dbReference>
<keyword evidence="3" id="KW-0326">Glycosidase</keyword>
<reference evidence="8" key="1">
    <citation type="journal article" date="2020" name="Stud. Mycol.">
        <title>101 Dothideomycetes genomes: a test case for predicting lifestyles and emergence of pathogens.</title>
        <authorList>
            <person name="Haridas S."/>
            <person name="Albert R."/>
            <person name="Binder M."/>
            <person name="Bloem J."/>
            <person name="Labutti K."/>
            <person name="Salamov A."/>
            <person name="Andreopoulos B."/>
            <person name="Baker S."/>
            <person name="Barry K."/>
            <person name="Bills G."/>
            <person name="Bluhm B."/>
            <person name="Cannon C."/>
            <person name="Castanera R."/>
            <person name="Culley D."/>
            <person name="Daum C."/>
            <person name="Ezra D."/>
            <person name="Gonzalez J."/>
            <person name="Henrissat B."/>
            <person name="Kuo A."/>
            <person name="Liang C."/>
            <person name="Lipzen A."/>
            <person name="Lutzoni F."/>
            <person name="Magnuson J."/>
            <person name="Mondo S."/>
            <person name="Nolan M."/>
            <person name="Ohm R."/>
            <person name="Pangilinan J."/>
            <person name="Park H.-J."/>
            <person name="Ramirez L."/>
            <person name="Alfaro M."/>
            <person name="Sun H."/>
            <person name="Tritt A."/>
            <person name="Yoshinaga Y."/>
            <person name="Zwiers L.-H."/>
            <person name="Turgeon B."/>
            <person name="Goodwin S."/>
            <person name="Spatafora J."/>
            <person name="Crous P."/>
            <person name="Grigoriev I."/>
        </authorList>
    </citation>
    <scope>NUCLEOTIDE SEQUENCE</scope>
    <source>
        <strain evidence="8">CBS 122368</strain>
    </source>
</reference>
<evidence type="ECO:0000256" key="1">
    <source>
        <dbReference type="ARBA" id="ARBA00007401"/>
    </source>
</evidence>
<organism evidence="8 9">
    <name type="scientific">Trematosphaeria pertusa</name>
    <dbReference type="NCBI Taxonomy" id="390896"/>
    <lineage>
        <taxon>Eukaryota</taxon>
        <taxon>Fungi</taxon>
        <taxon>Dikarya</taxon>
        <taxon>Ascomycota</taxon>
        <taxon>Pezizomycotina</taxon>
        <taxon>Dothideomycetes</taxon>
        <taxon>Pleosporomycetidae</taxon>
        <taxon>Pleosporales</taxon>
        <taxon>Massarineae</taxon>
        <taxon>Trematosphaeriaceae</taxon>
        <taxon>Trematosphaeria</taxon>
    </lineage>
</organism>
<proteinExistence type="inferred from homology"/>
<dbReference type="PANTHER" id="PTHR42732">
    <property type="entry name" value="BETA-GALACTOSIDASE"/>
    <property type="match status" value="1"/>
</dbReference>
<dbReference type="Gene3D" id="2.60.120.260">
    <property type="entry name" value="Galactose-binding domain-like"/>
    <property type="match status" value="1"/>
</dbReference>
<feature type="signal peptide" evidence="4">
    <location>
        <begin position="1"/>
        <end position="18"/>
    </location>
</feature>
<dbReference type="Pfam" id="PF22666">
    <property type="entry name" value="Glyco_hydro_2_N2"/>
    <property type="match status" value="1"/>
</dbReference>
<feature type="domain" description="Glycoside hydrolase family 2 immunoglobulin-like beta-sandwich" evidence="5">
    <location>
        <begin position="238"/>
        <end position="322"/>
    </location>
</feature>
<dbReference type="InterPro" id="IPR006103">
    <property type="entry name" value="Glyco_hydro_2_cat"/>
</dbReference>
<dbReference type="InterPro" id="IPR051913">
    <property type="entry name" value="GH2_Domain-Containing"/>
</dbReference>
<feature type="chain" id="PRO_5025620117" evidence="4">
    <location>
        <begin position="19"/>
        <end position="659"/>
    </location>
</feature>
<dbReference type="InterPro" id="IPR054593">
    <property type="entry name" value="Beta-mannosidase-like_N2"/>
</dbReference>
<evidence type="ECO:0000256" key="2">
    <source>
        <dbReference type="ARBA" id="ARBA00022801"/>
    </source>
</evidence>
<dbReference type="Gene3D" id="3.20.20.80">
    <property type="entry name" value="Glycosidases"/>
    <property type="match status" value="1"/>
</dbReference>
<keyword evidence="2 8" id="KW-0378">Hydrolase</keyword>
<dbReference type="AlphaFoldDB" id="A0A6A6IHG4"/>
<gene>
    <name evidence="8" type="ORF">BU26DRAFT_425685</name>
</gene>
<evidence type="ECO:0000313" key="8">
    <source>
        <dbReference type="EMBL" id="KAF2250045.1"/>
    </source>
</evidence>
<keyword evidence="4" id="KW-0732">Signal</keyword>
<dbReference type="SUPFAM" id="SSF49785">
    <property type="entry name" value="Galactose-binding domain-like"/>
    <property type="match status" value="1"/>
</dbReference>
<dbReference type="RefSeq" id="XP_033685049.1">
    <property type="nucleotide sequence ID" value="XM_033823640.1"/>
</dbReference>
<evidence type="ECO:0000256" key="3">
    <source>
        <dbReference type="ARBA" id="ARBA00023295"/>
    </source>
</evidence>
<dbReference type="Pfam" id="PF00703">
    <property type="entry name" value="Glyco_hydro_2"/>
    <property type="match status" value="1"/>
</dbReference>
<evidence type="ECO:0000256" key="4">
    <source>
        <dbReference type="SAM" id="SignalP"/>
    </source>
</evidence>
<evidence type="ECO:0000313" key="9">
    <source>
        <dbReference type="Proteomes" id="UP000800094"/>
    </source>
</evidence>
<dbReference type="InterPro" id="IPR013783">
    <property type="entry name" value="Ig-like_fold"/>
</dbReference>
<dbReference type="Proteomes" id="UP000800094">
    <property type="component" value="Unassembled WGS sequence"/>
</dbReference>
<dbReference type="InterPro" id="IPR006102">
    <property type="entry name" value="Ig-like_GH2"/>
</dbReference>
<dbReference type="GeneID" id="54576970"/>
<name>A0A6A6IHG4_9PLEO</name>
<dbReference type="InterPro" id="IPR036156">
    <property type="entry name" value="Beta-gal/glucu_dom_sf"/>
</dbReference>
<dbReference type="GO" id="GO:0004553">
    <property type="term" value="F:hydrolase activity, hydrolyzing O-glycosyl compounds"/>
    <property type="evidence" value="ECO:0007669"/>
    <property type="project" value="InterPro"/>
</dbReference>
<dbReference type="SUPFAM" id="SSF51445">
    <property type="entry name" value="(Trans)glycosidases"/>
    <property type="match status" value="1"/>
</dbReference>
<evidence type="ECO:0000259" key="6">
    <source>
        <dbReference type="Pfam" id="PF02836"/>
    </source>
</evidence>
<evidence type="ECO:0000259" key="7">
    <source>
        <dbReference type="Pfam" id="PF22666"/>
    </source>
</evidence>
<dbReference type="InterPro" id="IPR017853">
    <property type="entry name" value="GH"/>
</dbReference>
<dbReference type="EMBL" id="ML987194">
    <property type="protein sequence ID" value="KAF2250045.1"/>
    <property type="molecule type" value="Genomic_DNA"/>
</dbReference>
<protein>
    <submittedName>
        <fullName evidence="8">Glycoside hydrolase family 2 protein</fullName>
    </submittedName>
</protein>
<dbReference type="SUPFAM" id="SSF49303">
    <property type="entry name" value="beta-Galactosidase/glucuronidase domain"/>
    <property type="match status" value="1"/>
</dbReference>
<dbReference type="Pfam" id="PF02836">
    <property type="entry name" value="Glyco_hydro_2_C"/>
    <property type="match status" value="1"/>
</dbReference>
<sequence length="659" mass="74474">MHLSIGILSSLLATTAVATSNSRFFKRQGYNSTDYVLKQGPLDTPWTEKVGTDPWPEYPRPQLARSEWKNLNGVWRYQNATGFSELNAPPFGKELELPVLVPFCLESALSGVMGNHTIYSWYRTTFDVPSSWTAGNRVLLNFGAVDWNATVFVNGHQVFNHVGGYFSFSVDVTDQLSTNGTNELYEILFVFDPTDMEGYNIPLGKQRLVPSHIFYTPCSGIWQTVWLESAPANHITQLDVSADMYGKVNVTVHGSGNTSSIVQVTIYEPHSTVAKVTAKGRANEPFIFDVDDFDLWSPDSPTLYNMTVKMDGDTVQSYTGFRTISSGEVDGVPRPLLNGDFVFMFGTLDQGYWPDGLHTPPSREAMVYDLEVLKSVGYNMLRKHIKIEPALFYQACDEMGIMLIQDMPALVDGYHIPGNVCHDTDDVKDEASQKEFERELALLIEQHRNYPSIVTWMIYNEGWGQERKKEYPEFRLTDMVKSLDPTRLVDSVSGWHDHGAGDFHDNHHYSSPQCGTPFYSTASTPYNPSQDRRIAIQGEFGGIGNNITEEHAWKVKASIDAVNGTYELDDTIEIWNYRAHHILKELEEQITLFACSGAVWTQTTDVEGEVNGMMTYDRRLIRMDKDQWKDDIQALYDAAEKRGNSTMRMMARGDDLDVL</sequence>